<gene>
    <name evidence="5" type="primary">TTH1</name>
    <name evidence="5" type="ORF">KIN20_003988</name>
</gene>
<evidence type="ECO:0000256" key="2">
    <source>
        <dbReference type="ARBA" id="ARBA00009511"/>
    </source>
</evidence>
<keyword evidence="4" id="KW-0206">Cytoskeleton</keyword>
<evidence type="ECO:0000256" key="4">
    <source>
        <dbReference type="ARBA" id="ARBA00023212"/>
    </source>
</evidence>
<comment type="similarity">
    <text evidence="2">Belongs to the thymosin beta family.</text>
</comment>
<keyword evidence="3" id="KW-0963">Cytoplasm</keyword>
<comment type="subcellular location">
    <subcellularLocation>
        <location evidence="1">Cytoplasm</location>
        <location evidence="1">Cytoskeleton</location>
    </subcellularLocation>
</comment>
<dbReference type="GO" id="GO:0005856">
    <property type="term" value="C:cytoskeleton"/>
    <property type="evidence" value="ECO:0007669"/>
    <property type="project" value="UniProtKB-SubCell"/>
</dbReference>
<evidence type="ECO:0000313" key="6">
    <source>
        <dbReference type="Proteomes" id="UP001196413"/>
    </source>
</evidence>
<dbReference type="InterPro" id="IPR001152">
    <property type="entry name" value="Beta-thymosin"/>
</dbReference>
<dbReference type="GO" id="GO:0007015">
    <property type="term" value="P:actin filament organization"/>
    <property type="evidence" value="ECO:0007669"/>
    <property type="project" value="InterPro"/>
</dbReference>
<dbReference type="GO" id="GO:0003785">
    <property type="term" value="F:actin monomer binding"/>
    <property type="evidence" value="ECO:0007669"/>
    <property type="project" value="InterPro"/>
</dbReference>
<dbReference type="InterPro" id="IPR038386">
    <property type="entry name" value="Beta-thymosin_sf"/>
</dbReference>
<evidence type="ECO:0000256" key="3">
    <source>
        <dbReference type="ARBA" id="ARBA00022490"/>
    </source>
</evidence>
<reference evidence="5" key="1">
    <citation type="submission" date="2021-06" db="EMBL/GenBank/DDBJ databases">
        <title>Parelaphostrongylus tenuis whole genome reference sequence.</title>
        <authorList>
            <person name="Garwood T.J."/>
            <person name="Larsen P.A."/>
            <person name="Fountain-Jones N.M."/>
            <person name="Garbe J.R."/>
            <person name="Macchietto M.G."/>
            <person name="Kania S.A."/>
            <person name="Gerhold R.W."/>
            <person name="Richards J.E."/>
            <person name="Wolf T.M."/>
        </authorList>
    </citation>
    <scope>NUCLEOTIDE SEQUENCE</scope>
    <source>
        <strain evidence="5">MNPRO001-30</strain>
        <tissue evidence="5">Meninges</tissue>
    </source>
</reference>
<evidence type="ECO:0000256" key="1">
    <source>
        <dbReference type="ARBA" id="ARBA00004245"/>
    </source>
</evidence>
<dbReference type="PANTHER" id="PTHR20940">
    <property type="entry name" value="TETRA THYMOSIN"/>
    <property type="match status" value="1"/>
</dbReference>
<organism evidence="5 6">
    <name type="scientific">Parelaphostrongylus tenuis</name>
    <name type="common">Meningeal worm</name>
    <dbReference type="NCBI Taxonomy" id="148309"/>
    <lineage>
        <taxon>Eukaryota</taxon>
        <taxon>Metazoa</taxon>
        <taxon>Ecdysozoa</taxon>
        <taxon>Nematoda</taxon>
        <taxon>Chromadorea</taxon>
        <taxon>Rhabditida</taxon>
        <taxon>Rhabditina</taxon>
        <taxon>Rhabditomorpha</taxon>
        <taxon>Strongyloidea</taxon>
        <taxon>Metastrongylidae</taxon>
        <taxon>Parelaphostrongylus</taxon>
    </lineage>
</organism>
<sequence>MHPFIIQMADVPPSLADLPKIPSEIASAVMGKVELKKVSTKEKNILPTMEDVTKERQHAAMLSGIENFPTDQLKHSEPEEKISLPSNEDIIQEKQHIELNKKIESFPVEQLRHAETEEKNVLPSKEDLLREKTLDMAAHFDKNRLKHVEPNVKVDVEVIDA</sequence>
<dbReference type="Gene3D" id="1.20.5.520">
    <property type="entry name" value="Single helix bin"/>
    <property type="match status" value="3"/>
</dbReference>
<protein>
    <submittedName>
        <fullName evidence="5">Thymosin beta</fullName>
    </submittedName>
</protein>
<dbReference type="EMBL" id="JAHQIW010000531">
    <property type="protein sequence ID" value="KAJ1348638.1"/>
    <property type="molecule type" value="Genomic_DNA"/>
</dbReference>
<dbReference type="Proteomes" id="UP001196413">
    <property type="component" value="Unassembled WGS sequence"/>
</dbReference>
<proteinExistence type="inferred from homology"/>
<dbReference type="PANTHER" id="PTHR20940:SF1">
    <property type="entry name" value="CIBOULOT, ISOFORM A"/>
    <property type="match status" value="1"/>
</dbReference>
<dbReference type="SMART" id="SM00152">
    <property type="entry name" value="THY"/>
    <property type="match status" value="3"/>
</dbReference>
<dbReference type="Pfam" id="PF01290">
    <property type="entry name" value="Thymosin"/>
    <property type="match status" value="3"/>
</dbReference>
<dbReference type="GO" id="GO:0005829">
    <property type="term" value="C:cytosol"/>
    <property type="evidence" value="ECO:0007669"/>
    <property type="project" value="TreeGrafter"/>
</dbReference>
<name>A0AAD5M127_PARTN</name>
<comment type="caution">
    <text evidence="5">The sequence shown here is derived from an EMBL/GenBank/DDBJ whole genome shotgun (WGS) entry which is preliminary data.</text>
</comment>
<accession>A0AAD5M127</accession>
<keyword evidence="6" id="KW-1185">Reference proteome</keyword>
<dbReference type="AlphaFoldDB" id="A0AAD5M127"/>
<evidence type="ECO:0000313" key="5">
    <source>
        <dbReference type="EMBL" id="KAJ1348638.1"/>
    </source>
</evidence>